<organism evidence="2 3">
    <name type="scientific">Candidatus Curtissbacteria bacterium RIFCSPLOWO2_12_FULL_38_9</name>
    <dbReference type="NCBI Taxonomy" id="1797735"/>
    <lineage>
        <taxon>Bacteria</taxon>
        <taxon>Candidatus Curtissiibacteriota</taxon>
    </lineage>
</organism>
<protein>
    <recommendedName>
        <fullName evidence="4">Membrane protein 6-pyruvoyl-tetrahydropterin synthase-related domain-containing protein</fullName>
    </recommendedName>
</protein>
<dbReference type="EMBL" id="MFBY01000059">
    <property type="protein sequence ID" value="OGE12309.1"/>
    <property type="molecule type" value="Genomic_DNA"/>
</dbReference>
<feature type="transmembrane region" description="Helical" evidence="1">
    <location>
        <begin position="453"/>
        <end position="471"/>
    </location>
</feature>
<feature type="transmembrane region" description="Helical" evidence="1">
    <location>
        <begin position="413"/>
        <end position="433"/>
    </location>
</feature>
<keyword evidence="1" id="KW-0812">Transmembrane</keyword>
<reference evidence="2 3" key="1">
    <citation type="journal article" date="2016" name="Nat. Commun.">
        <title>Thousands of microbial genomes shed light on interconnected biogeochemical processes in an aquifer system.</title>
        <authorList>
            <person name="Anantharaman K."/>
            <person name="Brown C.T."/>
            <person name="Hug L.A."/>
            <person name="Sharon I."/>
            <person name="Castelle C.J."/>
            <person name="Probst A.J."/>
            <person name="Thomas B.C."/>
            <person name="Singh A."/>
            <person name="Wilkins M.J."/>
            <person name="Karaoz U."/>
            <person name="Brodie E.L."/>
            <person name="Williams K.H."/>
            <person name="Hubbard S.S."/>
            <person name="Banfield J.F."/>
        </authorList>
    </citation>
    <scope>NUCLEOTIDE SEQUENCE [LARGE SCALE GENOMIC DNA]</scope>
</reference>
<evidence type="ECO:0000313" key="2">
    <source>
        <dbReference type="EMBL" id="OGE12309.1"/>
    </source>
</evidence>
<evidence type="ECO:0000313" key="3">
    <source>
        <dbReference type="Proteomes" id="UP000177300"/>
    </source>
</evidence>
<dbReference type="PANTHER" id="PTHR38454">
    <property type="entry name" value="INTEGRAL MEMBRANE PROTEIN-RELATED"/>
    <property type="match status" value="1"/>
</dbReference>
<feature type="transmembrane region" description="Helical" evidence="1">
    <location>
        <begin position="199"/>
        <end position="216"/>
    </location>
</feature>
<evidence type="ECO:0000256" key="1">
    <source>
        <dbReference type="SAM" id="Phobius"/>
    </source>
</evidence>
<name>A0A1F5I7R0_9BACT</name>
<proteinExistence type="predicted"/>
<accession>A0A1F5I7R0</accession>
<evidence type="ECO:0008006" key="4">
    <source>
        <dbReference type="Google" id="ProtNLM"/>
    </source>
</evidence>
<feature type="transmembrane region" description="Helical" evidence="1">
    <location>
        <begin position="384"/>
        <end position="401"/>
    </location>
</feature>
<feature type="transmembrane region" description="Helical" evidence="1">
    <location>
        <begin position="247"/>
        <end position="266"/>
    </location>
</feature>
<keyword evidence="1" id="KW-1133">Transmembrane helix</keyword>
<feature type="transmembrane region" description="Helical" evidence="1">
    <location>
        <begin position="131"/>
        <end position="149"/>
    </location>
</feature>
<comment type="caution">
    <text evidence="2">The sequence shown here is derived from an EMBL/GenBank/DDBJ whole genome shotgun (WGS) entry which is preliminary data.</text>
</comment>
<sequence>MKKLSSSKLTPFFLTGVVILLFFLPRVYFGLVPIPSDALLGLYHPFRDVSFDGFSAGKFPVKNPLITDPVLQTYPWKKLVVDNFKNLDLPFWNPYSFSGQPLLANIQSAPFQIANLLFFVFPFNIAWTMHIILPLVLTSFFMFLFLRSLELSKISSVFGAFILPFSGYFVAWMTWGGVTTTAMFLPLVLLCISKLSRKFSLAYFLILIFSLSQIVLSGHWQTGSYIFLTSILFTVFKYFSQKSYKPILIIGAAFVLGLLISSAQILPSLEFLNFSTRDIDQSYYEGRKDWFIPYQHLIQILAPDFFGNPTTYNYWGVFNWGEFVGFIGIIPLVLSGVAVLCRRKQIGFLLILLAVSLIIGLKNPISIIPYSYNFPFISSMQPSRIIFLLTFSLVTISAFGLESLLKGRFTIKFILPPIFVLGFLLILALISKYGEILPTVSNLDTANIAFRNLILPIAFSILSLLFISFLRFDSFKKISLLALLVLTLFELYRFTYKFTPFSEASLIFPKTEIINYLSTQQKPFRVMATDRRILHPNVSSVYKIESTSGYDPLFLNDYAKFVSTWEANNVSEAGSFNRIVTPTNYESKLADLLNVKYVLSFDEINDPKMEKILEEGQTKLYENKNVLPRAFFVNEVVRVTGKDQELSKMLDGKFDLANSAVSSAFSFKKQENDSSVSITEYSDQALSLSVDTLISSHLVLSNVFYPGWDAYIDEKKSEIQRVNYMFQTVIVPEGKHDIEFRYEPRTFYNGLRLSALGIFLTLGVTFLLWRKKYR</sequence>
<keyword evidence="1" id="KW-0472">Membrane</keyword>
<dbReference type="InterPro" id="IPR018580">
    <property type="entry name" value="Uncharacterised_YfhO"/>
</dbReference>
<feature type="transmembrane region" description="Helical" evidence="1">
    <location>
        <begin position="169"/>
        <end position="192"/>
    </location>
</feature>
<feature type="transmembrane region" description="Helical" evidence="1">
    <location>
        <begin position="222"/>
        <end position="240"/>
    </location>
</feature>
<gene>
    <name evidence="2" type="ORF">A3G14_03590</name>
</gene>
<dbReference type="PANTHER" id="PTHR38454:SF1">
    <property type="entry name" value="INTEGRAL MEMBRANE PROTEIN"/>
    <property type="match status" value="1"/>
</dbReference>
<feature type="transmembrane region" description="Helical" evidence="1">
    <location>
        <begin position="323"/>
        <end position="341"/>
    </location>
</feature>
<feature type="transmembrane region" description="Helical" evidence="1">
    <location>
        <begin position="750"/>
        <end position="769"/>
    </location>
</feature>
<feature type="transmembrane region" description="Helical" evidence="1">
    <location>
        <begin position="12"/>
        <end position="31"/>
    </location>
</feature>
<dbReference type="AlphaFoldDB" id="A0A1F5I7R0"/>
<feature type="transmembrane region" description="Helical" evidence="1">
    <location>
        <begin position="478"/>
        <end position="496"/>
    </location>
</feature>
<feature type="transmembrane region" description="Helical" evidence="1">
    <location>
        <begin position="348"/>
        <end position="372"/>
    </location>
</feature>
<dbReference type="Pfam" id="PF09586">
    <property type="entry name" value="YfhO"/>
    <property type="match status" value="2"/>
</dbReference>
<dbReference type="Proteomes" id="UP000177300">
    <property type="component" value="Unassembled WGS sequence"/>
</dbReference>